<proteinExistence type="predicted"/>
<sequence>MSSKPVDKPIEAVQQNQNTLADGDKRKKRKSKKKVKENVAKTPQFSFPTSCEFMSEEDREILVNMLKELILMLQYERIKRSGKFDLLFFLIVQRISAAVEHMQIQAEERTRFQSGHALDGFSDLFKGLSEIGSVLHQNHSESFVLPESEFKVSKQHKILVPEHPNYNFIGRILGPRGISVRQLESATGCGILIRGKGSVKNGQREEMLRCKETPGFEPLKEQLHVLITAKGRTESEAERKLDNCRRRIEMLLKPEYDDYKRRQLAELAIINGSYIQQER</sequence>
<accession>A0AC34QYU9</accession>
<evidence type="ECO:0000313" key="2">
    <source>
        <dbReference type="WBParaSite" id="JU765_v2.g205.t1"/>
    </source>
</evidence>
<protein>
    <submittedName>
        <fullName evidence="2">K Homology domain-containing protein</fullName>
    </submittedName>
</protein>
<dbReference type="Proteomes" id="UP000887576">
    <property type="component" value="Unplaced"/>
</dbReference>
<evidence type="ECO:0000313" key="1">
    <source>
        <dbReference type="Proteomes" id="UP000887576"/>
    </source>
</evidence>
<name>A0AC34QYU9_9BILA</name>
<organism evidence="1 2">
    <name type="scientific">Panagrolaimus sp. JU765</name>
    <dbReference type="NCBI Taxonomy" id="591449"/>
    <lineage>
        <taxon>Eukaryota</taxon>
        <taxon>Metazoa</taxon>
        <taxon>Ecdysozoa</taxon>
        <taxon>Nematoda</taxon>
        <taxon>Chromadorea</taxon>
        <taxon>Rhabditida</taxon>
        <taxon>Tylenchina</taxon>
        <taxon>Panagrolaimomorpha</taxon>
        <taxon>Panagrolaimoidea</taxon>
        <taxon>Panagrolaimidae</taxon>
        <taxon>Panagrolaimus</taxon>
    </lineage>
</organism>
<dbReference type="WBParaSite" id="JU765_v2.g205.t1">
    <property type="protein sequence ID" value="JU765_v2.g205.t1"/>
    <property type="gene ID" value="JU765_v2.g205"/>
</dbReference>
<reference evidence="2" key="1">
    <citation type="submission" date="2022-11" db="UniProtKB">
        <authorList>
            <consortium name="WormBaseParasite"/>
        </authorList>
    </citation>
    <scope>IDENTIFICATION</scope>
</reference>